<keyword evidence="3" id="KW-0067">ATP-binding</keyword>
<organism evidence="8 9">
    <name type="scientific">Nematocida parisii (strain ERTm3)</name>
    <name type="common">Nematode killer fungus</name>
    <dbReference type="NCBI Taxonomy" id="935791"/>
    <lineage>
        <taxon>Eukaryota</taxon>
        <taxon>Fungi</taxon>
        <taxon>Fungi incertae sedis</taxon>
        <taxon>Microsporidia</taxon>
        <taxon>Nematocida</taxon>
    </lineage>
</organism>
<dbReference type="GO" id="GO:0005524">
    <property type="term" value="F:ATP binding"/>
    <property type="evidence" value="ECO:0007669"/>
    <property type="project" value="UniProtKB-KW"/>
</dbReference>
<feature type="domain" description="AAA+ ATPase" evidence="6">
    <location>
        <begin position="579"/>
        <end position="742"/>
    </location>
</feature>
<dbReference type="SUPFAM" id="SSF81923">
    <property type="entry name" value="Double Clp-N motif"/>
    <property type="match status" value="1"/>
</dbReference>
<dbReference type="OMA" id="YDKSMGA"/>
<dbReference type="FunFam" id="3.40.50.300:FF:000025">
    <property type="entry name" value="ATP-dependent Clp protease subunit"/>
    <property type="match status" value="1"/>
</dbReference>
<sequence length="857" mass="96514">MTYGQGLNSQELTEIIQKAEIIAKEQRSYTLDPVHVLAALLDRGSKEVKRAIKNSYSEIKNTVKNYIEGQSKALGHAQPRINEAELGIFIGHIKEISQKEGTPIKEVHILYGILKTPSIVHILNQVNLKEILDRIENVKEREDLAIEDFAVDMIQQARDGLFDPVIGRDKEIRAVLEILTKKIKSNAMLLGEPGVGKTAIVNGLAQLIANGQAPALSGCTIYSVDLGALVAGTMYHGQFEERLKKLIKAAEESNRKVILFIDEIHMVLGAGKTQGAMNAANLLKPGLASGLIRCIGATTYIEYKQYVEKDPAFERRFVSVNVSEPSVEDTVTILRGLRERFESYHGLNILNETLECAAQMGHRYLTSGHMPDTAITLLDAACASVKVALESEPSDIMNIKSKIWAAEIEKEAIISDSKRDSTIKTEERREKVETKIKNLQDKLVPMEKEYSRRMEHILKRKKFKTKLEELKIRLVEAERTRNTAAAYDIKSFAIPEIEGELRELEKTNEQVCIRPENIAEMVSSITGIPAKRLTLMENKRLLELESRLAKRVIGQEEPIKALTNAIIRNKAGFGRINRPIGSFLFLGPTGVGKTQLAKSLAYELFDDEKAMVRIDMSEYMEEHSVSRLIGAPPGYVGYETGGYLTEKIRNKPYSIVLIDEIEKAHKRVSNIFLQVLDDGRLTDGQGRVVDFTNTVILLTSNLGSGTLIAGMQKEKVMEAVKHFFPPEFINRLDGIQIFNPLRIEGLFEIIEIYLNEINERLEKNKLHINISDDVKRKIIDESYSIEYGARPIQRFIEQTITTDISKIFLQIESSNGYEIIARTLDEECAVIDEAPVYKTEYFAYYIADSTLQKESIQ</sequence>
<dbReference type="VEuPathDB" id="MicrosporidiaDB:NEQG_00062"/>
<dbReference type="HOGENOM" id="CLU_005070_4_0_1"/>
<dbReference type="Pfam" id="PF17871">
    <property type="entry name" value="AAA_lid_9"/>
    <property type="match status" value="1"/>
</dbReference>
<dbReference type="PRINTS" id="PR00300">
    <property type="entry name" value="CLPPROTEASEA"/>
</dbReference>
<evidence type="ECO:0000256" key="5">
    <source>
        <dbReference type="SAM" id="Coils"/>
    </source>
</evidence>
<evidence type="ECO:0000313" key="8">
    <source>
        <dbReference type="EMBL" id="EIJ89292.1"/>
    </source>
</evidence>
<dbReference type="GO" id="GO:0034605">
    <property type="term" value="P:cellular response to heat"/>
    <property type="evidence" value="ECO:0007669"/>
    <property type="project" value="TreeGrafter"/>
</dbReference>
<evidence type="ECO:0000256" key="4">
    <source>
        <dbReference type="ARBA" id="ARBA00023186"/>
    </source>
</evidence>
<dbReference type="InterPro" id="IPR028299">
    <property type="entry name" value="ClpA/B_CS2"/>
</dbReference>
<dbReference type="InterPro" id="IPR027417">
    <property type="entry name" value="P-loop_NTPase"/>
</dbReference>
<feature type="domain" description="Clp ATPase C-terminal" evidence="7">
    <location>
        <begin position="741"/>
        <end position="837"/>
    </location>
</feature>
<dbReference type="Pfam" id="PF00004">
    <property type="entry name" value="AAA"/>
    <property type="match status" value="1"/>
</dbReference>
<accession>I3EJ95</accession>
<dbReference type="PANTHER" id="PTHR11638">
    <property type="entry name" value="ATP-DEPENDENT CLP PROTEASE"/>
    <property type="match status" value="1"/>
</dbReference>
<dbReference type="Gene3D" id="1.10.8.60">
    <property type="match status" value="1"/>
</dbReference>
<dbReference type="SUPFAM" id="SSF52540">
    <property type="entry name" value="P-loop containing nucleoside triphosphate hydrolases"/>
    <property type="match status" value="2"/>
</dbReference>
<keyword evidence="9" id="KW-1185">Reference proteome</keyword>
<dbReference type="EMBL" id="GL870876">
    <property type="protein sequence ID" value="EIJ89292.1"/>
    <property type="molecule type" value="Genomic_DNA"/>
</dbReference>
<dbReference type="Pfam" id="PF10431">
    <property type="entry name" value="ClpB_D2-small"/>
    <property type="match status" value="1"/>
</dbReference>
<dbReference type="InterPro" id="IPR003593">
    <property type="entry name" value="AAA+_ATPase"/>
</dbReference>
<evidence type="ECO:0000259" key="7">
    <source>
        <dbReference type="SMART" id="SM01086"/>
    </source>
</evidence>
<evidence type="ECO:0000259" key="6">
    <source>
        <dbReference type="SMART" id="SM00382"/>
    </source>
</evidence>
<dbReference type="SMART" id="SM01086">
    <property type="entry name" value="ClpB_D2-small"/>
    <property type="match status" value="1"/>
</dbReference>
<dbReference type="InterPro" id="IPR041546">
    <property type="entry name" value="ClpA/ClpB_AAA_lid"/>
</dbReference>
<keyword evidence="5" id="KW-0175">Coiled coil</keyword>
<reference evidence="8" key="1">
    <citation type="submission" date="2011-01" db="EMBL/GenBank/DDBJ databases">
        <title>The Genome Sequence of Nematocida parisii strain ERTm3.</title>
        <authorList>
            <consortium name="The Broad Institute Genome Sequencing Platform"/>
            <consortium name="The Broad Institute Genome Sequencing Center for Infectious Disease"/>
            <person name="Cuomo C."/>
            <person name="Troemel E."/>
            <person name="Young S.K."/>
            <person name="Zeng Q."/>
            <person name="Gargeya S."/>
            <person name="Fitzgerald M."/>
            <person name="Haas B."/>
            <person name="Abouelleil A."/>
            <person name="Alvarado L."/>
            <person name="Arachchi H.M."/>
            <person name="Berlin A."/>
            <person name="Chapman S.B."/>
            <person name="Gearin G."/>
            <person name="Goldberg J."/>
            <person name="Griggs A."/>
            <person name="Gujja S."/>
            <person name="Hansen M."/>
            <person name="Heiman D."/>
            <person name="Howarth C."/>
            <person name="Larimer J."/>
            <person name="Lui A."/>
            <person name="MacDonald P.J.P."/>
            <person name="McCowen C."/>
            <person name="Montmayeur A."/>
            <person name="Murphy C."/>
            <person name="Neiman D."/>
            <person name="Pearson M."/>
            <person name="Priest M."/>
            <person name="Roberts A."/>
            <person name="Saif S."/>
            <person name="Shea T."/>
            <person name="Sisk P."/>
            <person name="Stolte C."/>
            <person name="Sykes S."/>
            <person name="Wortman J."/>
            <person name="Nusbaum C."/>
            <person name="Birren B."/>
        </authorList>
    </citation>
    <scope>NUCLEOTIDE SEQUENCE</scope>
    <source>
        <strain evidence="8">ERTm3</strain>
    </source>
</reference>
<dbReference type="InterPro" id="IPR050130">
    <property type="entry name" value="ClpA_ClpB"/>
</dbReference>
<dbReference type="CDD" id="cd19499">
    <property type="entry name" value="RecA-like_ClpB_Hsp104-like"/>
    <property type="match status" value="1"/>
</dbReference>
<dbReference type="InterPro" id="IPR036628">
    <property type="entry name" value="Clp_N_dom_sf"/>
</dbReference>
<evidence type="ECO:0000313" key="9">
    <source>
        <dbReference type="Proteomes" id="UP000002872"/>
    </source>
</evidence>
<dbReference type="InterPro" id="IPR019489">
    <property type="entry name" value="Clp_ATPase_C"/>
</dbReference>
<dbReference type="InParanoid" id="I3EJ95"/>
<dbReference type="AlphaFoldDB" id="I3EJ95"/>
<keyword evidence="4" id="KW-0143">Chaperone</keyword>
<evidence type="ECO:0000256" key="3">
    <source>
        <dbReference type="ARBA" id="ARBA00022840"/>
    </source>
</evidence>
<protein>
    <submittedName>
        <fullName evidence="8">Heat-shock protein</fullName>
    </submittedName>
</protein>
<proteinExistence type="predicted"/>
<dbReference type="InterPro" id="IPR003959">
    <property type="entry name" value="ATPase_AAA_core"/>
</dbReference>
<dbReference type="InterPro" id="IPR001270">
    <property type="entry name" value="ClpA/B"/>
</dbReference>
<keyword evidence="2" id="KW-0547">Nucleotide-binding</keyword>
<dbReference type="GO" id="GO:0016887">
    <property type="term" value="F:ATP hydrolysis activity"/>
    <property type="evidence" value="ECO:0007669"/>
    <property type="project" value="InterPro"/>
</dbReference>
<dbReference type="SMART" id="SM00382">
    <property type="entry name" value="AAA"/>
    <property type="match status" value="2"/>
</dbReference>
<gene>
    <name evidence="8" type="ORF">NEQG_00062</name>
</gene>
<keyword evidence="1" id="KW-0677">Repeat</keyword>
<evidence type="ECO:0000256" key="1">
    <source>
        <dbReference type="ARBA" id="ARBA00022737"/>
    </source>
</evidence>
<evidence type="ECO:0000256" key="2">
    <source>
        <dbReference type="ARBA" id="ARBA00022741"/>
    </source>
</evidence>
<dbReference type="Gene3D" id="1.10.1780.10">
    <property type="entry name" value="Clp, N-terminal domain"/>
    <property type="match status" value="1"/>
</dbReference>
<dbReference type="FunCoup" id="I3EJ95">
    <property type="interactions" value="109"/>
</dbReference>
<dbReference type="STRING" id="935791.I3EJ95"/>
<dbReference type="OrthoDB" id="47330at2759"/>
<dbReference type="CDD" id="cd00009">
    <property type="entry name" value="AAA"/>
    <property type="match status" value="1"/>
</dbReference>
<dbReference type="Gene3D" id="3.40.50.300">
    <property type="entry name" value="P-loop containing nucleotide triphosphate hydrolases"/>
    <property type="match status" value="3"/>
</dbReference>
<dbReference type="GO" id="GO:0005737">
    <property type="term" value="C:cytoplasm"/>
    <property type="evidence" value="ECO:0007669"/>
    <property type="project" value="TreeGrafter"/>
</dbReference>
<dbReference type="Pfam" id="PF07724">
    <property type="entry name" value="AAA_2"/>
    <property type="match status" value="1"/>
</dbReference>
<feature type="domain" description="AAA+ ATPase" evidence="6">
    <location>
        <begin position="183"/>
        <end position="328"/>
    </location>
</feature>
<dbReference type="PANTHER" id="PTHR11638:SF18">
    <property type="entry name" value="HEAT SHOCK PROTEIN 104"/>
    <property type="match status" value="1"/>
</dbReference>
<dbReference type="PROSITE" id="PS00871">
    <property type="entry name" value="CLPAB_2"/>
    <property type="match status" value="1"/>
</dbReference>
<feature type="coiled-coil region" evidence="5">
    <location>
        <begin position="422"/>
        <end position="480"/>
    </location>
</feature>
<name>I3EJ95_NEMP3</name>
<dbReference type="Proteomes" id="UP000002872">
    <property type="component" value="Unassembled WGS sequence"/>
</dbReference>